<evidence type="ECO:0000313" key="2">
    <source>
        <dbReference type="Proteomes" id="UP000676336"/>
    </source>
</evidence>
<comment type="caution">
    <text evidence="1">The sequence shown here is derived from an EMBL/GenBank/DDBJ whole genome shotgun (WGS) entry which is preliminary data.</text>
</comment>
<feature type="non-terminal residue" evidence="1">
    <location>
        <position position="1"/>
    </location>
</feature>
<organism evidence="1 2">
    <name type="scientific">Rotaria magnacalcarata</name>
    <dbReference type="NCBI Taxonomy" id="392030"/>
    <lineage>
        <taxon>Eukaryota</taxon>
        <taxon>Metazoa</taxon>
        <taxon>Spiralia</taxon>
        <taxon>Gnathifera</taxon>
        <taxon>Rotifera</taxon>
        <taxon>Eurotatoria</taxon>
        <taxon>Bdelloidea</taxon>
        <taxon>Philodinida</taxon>
        <taxon>Philodinidae</taxon>
        <taxon>Rotaria</taxon>
    </lineage>
</organism>
<dbReference type="Proteomes" id="UP000676336">
    <property type="component" value="Unassembled WGS sequence"/>
</dbReference>
<proteinExistence type="predicted"/>
<sequence length="199" mass="23000">IMFDYRWRKVLPLVLVCLILLFAIHVLHNASIIQKFTAKIQKGTFTISSTRSDSSRKSLTPTWPYSGPFLNSTPSEAFVTFSNNNPKYLALLTKVLDTVHLFSTRPIIAYGVDVDLDLDTVRYPRLIKRRLSQKDCGPSIYFCKIYAIVQSQVDYGIYIEADTLVNWNVDILFDVLHRWPYPLPLAPRHPDDPKNYLNY</sequence>
<accession>A0A8S3G9T6</accession>
<dbReference type="EMBL" id="CAJOBI010292293">
    <property type="protein sequence ID" value="CAF5160114.1"/>
    <property type="molecule type" value="Genomic_DNA"/>
</dbReference>
<evidence type="ECO:0000313" key="1">
    <source>
        <dbReference type="EMBL" id="CAF5160114.1"/>
    </source>
</evidence>
<dbReference type="AlphaFoldDB" id="A0A8S3G9T6"/>
<name>A0A8S3G9T6_9BILA</name>
<feature type="non-terminal residue" evidence="1">
    <location>
        <position position="199"/>
    </location>
</feature>
<gene>
    <name evidence="1" type="ORF">SMN809_LOCUS64485</name>
</gene>
<reference evidence="1" key="1">
    <citation type="submission" date="2021-02" db="EMBL/GenBank/DDBJ databases">
        <authorList>
            <person name="Nowell W R."/>
        </authorList>
    </citation>
    <scope>NUCLEOTIDE SEQUENCE</scope>
</reference>
<protein>
    <submittedName>
        <fullName evidence="1">Uncharacterized protein</fullName>
    </submittedName>
</protein>